<name>A0AAD8KDN9_TARER</name>
<dbReference type="GO" id="GO:0005634">
    <property type="term" value="C:nucleus"/>
    <property type="evidence" value="ECO:0007669"/>
    <property type="project" value="UniProtKB-SubCell"/>
</dbReference>
<comment type="caution">
    <text evidence="6">The sequence shown here is derived from an EMBL/GenBank/DDBJ whole genome shotgun (WGS) entry which is preliminary data.</text>
</comment>
<dbReference type="PANTHER" id="PTHR31920:SF122">
    <property type="entry name" value="B3 DOMAIN-CONTAINING PROTEIN REM23"/>
    <property type="match status" value="1"/>
</dbReference>
<dbReference type="Proteomes" id="UP001229421">
    <property type="component" value="Unassembled WGS sequence"/>
</dbReference>
<reference evidence="6" key="1">
    <citation type="journal article" date="2023" name="bioRxiv">
        <title>Improved chromosome-level genome assembly for marigold (Tagetes erecta).</title>
        <authorList>
            <person name="Jiang F."/>
            <person name="Yuan L."/>
            <person name="Wang S."/>
            <person name="Wang H."/>
            <person name="Xu D."/>
            <person name="Wang A."/>
            <person name="Fan W."/>
        </authorList>
    </citation>
    <scope>NUCLEOTIDE SEQUENCE</scope>
    <source>
        <strain evidence="6">WSJ</strain>
        <tissue evidence="6">Leaf</tissue>
    </source>
</reference>
<dbReference type="InterPro" id="IPR015300">
    <property type="entry name" value="DNA-bd_pseudobarrel_sf"/>
</dbReference>
<evidence type="ECO:0000256" key="4">
    <source>
        <dbReference type="ARBA" id="ARBA00023163"/>
    </source>
</evidence>
<dbReference type="InterPro" id="IPR050655">
    <property type="entry name" value="Plant_B3_domain"/>
</dbReference>
<evidence type="ECO:0000256" key="1">
    <source>
        <dbReference type="ARBA" id="ARBA00004123"/>
    </source>
</evidence>
<keyword evidence="7" id="KW-1185">Reference proteome</keyword>
<keyword evidence="4" id="KW-0804">Transcription</keyword>
<dbReference type="PANTHER" id="PTHR31920">
    <property type="entry name" value="B3 DOMAIN-CONTAINING"/>
    <property type="match status" value="1"/>
</dbReference>
<accession>A0AAD8KDN9</accession>
<evidence type="ECO:0000256" key="5">
    <source>
        <dbReference type="ARBA" id="ARBA00023242"/>
    </source>
</evidence>
<keyword evidence="3" id="KW-0238">DNA-binding</keyword>
<dbReference type="SUPFAM" id="SSF101936">
    <property type="entry name" value="DNA-binding pseudobarrel domain"/>
    <property type="match status" value="1"/>
</dbReference>
<comment type="subcellular location">
    <subcellularLocation>
        <location evidence="1">Nucleus</location>
    </subcellularLocation>
</comment>
<evidence type="ECO:0000256" key="3">
    <source>
        <dbReference type="ARBA" id="ARBA00023125"/>
    </source>
</evidence>
<dbReference type="InterPro" id="IPR003340">
    <property type="entry name" value="B3_DNA-bd"/>
</dbReference>
<dbReference type="AlphaFoldDB" id="A0AAD8KDN9"/>
<keyword evidence="2" id="KW-0805">Transcription regulation</keyword>
<gene>
    <name evidence="6" type="ORF">QVD17_28962</name>
</gene>
<proteinExistence type="predicted"/>
<evidence type="ECO:0000313" key="6">
    <source>
        <dbReference type="EMBL" id="KAK1419693.1"/>
    </source>
</evidence>
<evidence type="ECO:0000256" key="2">
    <source>
        <dbReference type="ARBA" id="ARBA00023015"/>
    </source>
</evidence>
<dbReference type="Gene3D" id="2.40.330.10">
    <property type="entry name" value="DNA-binding pseudobarrel domain"/>
    <property type="match status" value="1"/>
</dbReference>
<dbReference type="GO" id="GO:0003677">
    <property type="term" value="F:DNA binding"/>
    <property type="evidence" value="ECO:0007669"/>
    <property type="project" value="UniProtKB-KW"/>
</dbReference>
<protein>
    <recommendedName>
        <fullName evidence="8">TF-B3 domain-containing protein</fullName>
    </recommendedName>
</protein>
<evidence type="ECO:0000313" key="7">
    <source>
        <dbReference type="Proteomes" id="UP001229421"/>
    </source>
</evidence>
<keyword evidence="5" id="KW-0539">Nucleus</keyword>
<dbReference type="CDD" id="cd10017">
    <property type="entry name" value="B3_DNA"/>
    <property type="match status" value="1"/>
</dbReference>
<organism evidence="6 7">
    <name type="scientific">Tagetes erecta</name>
    <name type="common">African marigold</name>
    <dbReference type="NCBI Taxonomy" id="13708"/>
    <lineage>
        <taxon>Eukaryota</taxon>
        <taxon>Viridiplantae</taxon>
        <taxon>Streptophyta</taxon>
        <taxon>Embryophyta</taxon>
        <taxon>Tracheophyta</taxon>
        <taxon>Spermatophyta</taxon>
        <taxon>Magnoliopsida</taxon>
        <taxon>eudicotyledons</taxon>
        <taxon>Gunneridae</taxon>
        <taxon>Pentapetalae</taxon>
        <taxon>asterids</taxon>
        <taxon>campanulids</taxon>
        <taxon>Asterales</taxon>
        <taxon>Asteraceae</taxon>
        <taxon>Asteroideae</taxon>
        <taxon>Heliantheae alliance</taxon>
        <taxon>Tageteae</taxon>
        <taxon>Tagetes</taxon>
    </lineage>
</organism>
<dbReference type="EMBL" id="JAUHHV010000007">
    <property type="protein sequence ID" value="KAK1419693.1"/>
    <property type="molecule type" value="Genomic_DNA"/>
</dbReference>
<evidence type="ECO:0008006" key="8">
    <source>
        <dbReference type="Google" id="ProtNLM"/>
    </source>
</evidence>
<sequence>MLNAFSTECPWPCPLQLQLPHYYDLMVSHANWPSGKTIIETLDMFQWEVTISLVDGKYYIVEGWKTLISQILINEPFFIIFDYEKGSNITMYICPKTRFFVDSIMYYGKLFVSDGQNAQVLPEGFLRNCNYKFLYELDITLTFPKAPEPYTWKVHISRVGTGYRFTDGWNLVLQDLDLYDGMLMLISNTGPIDFELRCFLDDGLEYFMEQPQKKPDPPEIVFIESDSSEHGMEDVALNDQENEVGVVNVDEHGDMFDEMEVFEEAANDEAVGETAEAAVGDQHEEAVGEQHELAEIEVNVDVNTNTDDEWEEIDEDYHLSCEITVSKRLRFPADFARTANFTKDQPIDLRTIAGDVFPTVIRKELSEGKPRFTVSRWDKFVQANGIQRGSNCLLLYYPHDSEVVVIHDGE</sequence>